<reference evidence="3 4" key="1">
    <citation type="submission" date="2023-10" db="EMBL/GenBank/DDBJ databases">
        <authorList>
            <person name="Venkata Ramana C."/>
            <person name="Sasikala C."/>
            <person name="Dhurka M."/>
        </authorList>
    </citation>
    <scope>NUCLEOTIDE SEQUENCE [LARGE SCALE GENOMIC DNA]</scope>
    <source>
        <strain evidence="3 4">KCTC 32151</strain>
    </source>
</reference>
<evidence type="ECO:0000256" key="1">
    <source>
        <dbReference type="SAM" id="Phobius"/>
    </source>
</evidence>
<feature type="transmembrane region" description="Helical" evidence="1">
    <location>
        <begin position="41"/>
        <end position="65"/>
    </location>
</feature>
<protein>
    <submittedName>
        <fullName evidence="3">DUF3955 domain-containing protein</fullName>
    </submittedName>
</protein>
<name>A0ABU4AGJ3_9HYPH</name>
<keyword evidence="1" id="KW-0472">Membrane</keyword>
<evidence type="ECO:0000313" key="4">
    <source>
        <dbReference type="Proteomes" id="UP001185659"/>
    </source>
</evidence>
<keyword evidence="1" id="KW-0812">Transmembrane</keyword>
<dbReference type="InterPro" id="IPR025016">
    <property type="entry name" value="DUF3955"/>
</dbReference>
<evidence type="ECO:0000259" key="2">
    <source>
        <dbReference type="Pfam" id="PF13127"/>
    </source>
</evidence>
<comment type="caution">
    <text evidence="3">The sequence shown here is derived from an EMBL/GenBank/DDBJ whole genome shotgun (WGS) entry which is preliminary data.</text>
</comment>
<keyword evidence="1" id="KW-1133">Transmembrane helix</keyword>
<feature type="domain" description="DUF3955" evidence="2">
    <location>
        <begin position="8"/>
        <end position="56"/>
    </location>
</feature>
<dbReference type="PROSITE" id="PS51257">
    <property type="entry name" value="PROKAR_LIPOPROTEIN"/>
    <property type="match status" value="1"/>
</dbReference>
<organism evidence="3 4">
    <name type="scientific">Nitratireductor aquimarinus</name>
    <dbReference type="NCBI Taxonomy" id="889300"/>
    <lineage>
        <taxon>Bacteria</taxon>
        <taxon>Pseudomonadati</taxon>
        <taxon>Pseudomonadota</taxon>
        <taxon>Alphaproteobacteria</taxon>
        <taxon>Hyphomicrobiales</taxon>
        <taxon>Phyllobacteriaceae</taxon>
        <taxon>Nitratireductor</taxon>
    </lineage>
</organism>
<gene>
    <name evidence="3" type="ORF">R2G56_02930</name>
</gene>
<accession>A0ABU4AGJ3</accession>
<evidence type="ECO:0000313" key="3">
    <source>
        <dbReference type="EMBL" id="MDV6225231.1"/>
    </source>
</evidence>
<sequence>MKFLFFCAVFLVVAGGACLFAANWIGSSVDAEGFLHEPFALIALGSLSVALGAASGTFGLGIAAWRCVRAS</sequence>
<dbReference type="RefSeq" id="WP_113155844.1">
    <property type="nucleotide sequence ID" value="NZ_JAEKJX010000002.1"/>
</dbReference>
<proteinExistence type="predicted"/>
<keyword evidence="4" id="KW-1185">Reference proteome</keyword>
<dbReference type="Pfam" id="PF13127">
    <property type="entry name" value="DUF3955"/>
    <property type="match status" value="1"/>
</dbReference>
<dbReference type="EMBL" id="JAWLIP010000001">
    <property type="protein sequence ID" value="MDV6225231.1"/>
    <property type="molecule type" value="Genomic_DNA"/>
</dbReference>
<dbReference type="Proteomes" id="UP001185659">
    <property type="component" value="Unassembled WGS sequence"/>
</dbReference>